<protein>
    <submittedName>
        <fullName evidence="7">H-NS histone family protein</fullName>
    </submittedName>
</protein>
<dbReference type="Gene3D" id="4.10.430.30">
    <property type="match status" value="1"/>
</dbReference>
<comment type="similarity">
    <text evidence="2">Belongs to the histone-like protein H-NS family.</text>
</comment>
<evidence type="ECO:0000256" key="4">
    <source>
        <dbReference type="ARBA" id="ARBA00023125"/>
    </source>
</evidence>
<evidence type="ECO:0000256" key="3">
    <source>
        <dbReference type="ARBA" id="ARBA00022490"/>
    </source>
</evidence>
<comment type="caution">
    <text evidence="7">The sequence shown here is derived from an EMBL/GenBank/DDBJ whole genome shotgun (WGS) entry which is preliminary data.</text>
</comment>
<dbReference type="InterPro" id="IPR027444">
    <property type="entry name" value="H-NS_C_dom"/>
</dbReference>
<dbReference type="RefSeq" id="WP_161035530.1">
    <property type="nucleotide sequence ID" value="NZ_WWCL01000002.1"/>
</dbReference>
<keyword evidence="8" id="KW-1185">Reference proteome</keyword>
<name>A0A845HXU0_9BURK</name>
<feature type="region of interest" description="Disordered" evidence="5">
    <location>
        <begin position="67"/>
        <end position="97"/>
    </location>
</feature>
<organism evidence="7 8">
    <name type="scientific">Duganella fentianensis</name>
    <dbReference type="NCBI Taxonomy" id="2692177"/>
    <lineage>
        <taxon>Bacteria</taxon>
        <taxon>Pseudomonadati</taxon>
        <taxon>Pseudomonadota</taxon>
        <taxon>Betaproteobacteria</taxon>
        <taxon>Burkholderiales</taxon>
        <taxon>Oxalobacteraceae</taxon>
        <taxon>Telluria group</taxon>
        <taxon>Duganella</taxon>
    </lineage>
</organism>
<comment type="subcellular location">
    <subcellularLocation>
        <location evidence="1">Cytoplasm</location>
        <location evidence="1">Nucleoid</location>
    </subcellularLocation>
</comment>
<feature type="domain" description="DNA-binding protein H-NS-like C-terminal" evidence="6">
    <location>
        <begin position="56"/>
        <end position="95"/>
    </location>
</feature>
<evidence type="ECO:0000313" key="7">
    <source>
        <dbReference type="EMBL" id="MYN46000.1"/>
    </source>
</evidence>
<dbReference type="Pfam" id="PF00816">
    <property type="entry name" value="Histone_HNS"/>
    <property type="match status" value="1"/>
</dbReference>
<gene>
    <name evidence="7" type="ORF">GTP23_13170</name>
</gene>
<dbReference type="SMART" id="SM00528">
    <property type="entry name" value="HNS"/>
    <property type="match status" value="1"/>
</dbReference>
<feature type="compositionally biased region" description="Basic and acidic residues" evidence="5">
    <location>
        <begin position="83"/>
        <end position="97"/>
    </location>
</feature>
<dbReference type="SUPFAM" id="SSF81273">
    <property type="entry name" value="H-NS histone-like proteins"/>
    <property type="match status" value="1"/>
</dbReference>
<keyword evidence="3" id="KW-0963">Cytoplasm</keyword>
<dbReference type="EMBL" id="WWCL01000002">
    <property type="protein sequence ID" value="MYN46000.1"/>
    <property type="molecule type" value="Genomic_DNA"/>
</dbReference>
<dbReference type="AlphaFoldDB" id="A0A845HXU0"/>
<evidence type="ECO:0000259" key="6">
    <source>
        <dbReference type="SMART" id="SM00528"/>
    </source>
</evidence>
<dbReference type="PANTHER" id="PTHR38097">
    <property type="match status" value="1"/>
</dbReference>
<evidence type="ECO:0000313" key="8">
    <source>
        <dbReference type="Proteomes" id="UP000444316"/>
    </source>
</evidence>
<dbReference type="Proteomes" id="UP000444316">
    <property type="component" value="Unassembled WGS sequence"/>
</dbReference>
<accession>A0A845HXU0</accession>
<evidence type="ECO:0000256" key="5">
    <source>
        <dbReference type="SAM" id="MobiDB-lite"/>
    </source>
</evidence>
<keyword evidence="4" id="KW-0238">DNA-binding</keyword>
<proteinExistence type="inferred from homology"/>
<dbReference type="PANTHER" id="PTHR38097:SF2">
    <property type="entry name" value="DNA-BINDING PROTEIN STPA"/>
    <property type="match status" value="1"/>
</dbReference>
<evidence type="ECO:0000256" key="1">
    <source>
        <dbReference type="ARBA" id="ARBA00004453"/>
    </source>
</evidence>
<reference evidence="7" key="1">
    <citation type="submission" date="2019-12" db="EMBL/GenBank/DDBJ databases">
        <title>Novel species isolated from a subtropical stream in China.</title>
        <authorList>
            <person name="Lu H."/>
        </authorList>
    </citation>
    <scope>NUCLEOTIDE SEQUENCE [LARGE SCALE GENOMIC DNA]</scope>
    <source>
        <strain evidence="7">FT93W</strain>
    </source>
</reference>
<dbReference type="GO" id="GO:0009295">
    <property type="term" value="C:nucleoid"/>
    <property type="evidence" value="ECO:0007669"/>
    <property type="project" value="UniProtKB-SubCell"/>
</dbReference>
<evidence type="ECO:0000256" key="2">
    <source>
        <dbReference type="ARBA" id="ARBA00010610"/>
    </source>
</evidence>
<sequence length="97" mass="10917">MSSYLEIQAQIAELQKKADAARHEELANAKAQIAGIMKEFGLTLADLGSLGKSKPQKVRQPVPVQFRNPETGEQWTGRGRAPKWLEGRDKEQFRIKD</sequence>
<dbReference type="GO" id="GO:0003677">
    <property type="term" value="F:DNA binding"/>
    <property type="evidence" value="ECO:0007669"/>
    <property type="project" value="UniProtKB-KW"/>
</dbReference>